<reference evidence="1 4" key="2">
    <citation type="submission" date="2024-07" db="EMBL/GenBank/DDBJ databases">
        <title>Active virus-host system and metabolic interactions in a Lokiarchaeon culture.</title>
        <authorList>
            <person name="Ponce Toledo R.I."/>
            <person name="Rodrigues Oliveira T."/>
            <person name="Schleper C."/>
        </authorList>
    </citation>
    <scope>NUCLEOTIDE SEQUENCE [LARGE SCALE GENOMIC DNA]</scope>
    <source>
        <strain evidence="1 4">B35</strain>
    </source>
</reference>
<keyword evidence="4" id="KW-1185">Reference proteome</keyword>
<proteinExistence type="predicted"/>
<dbReference type="EMBL" id="JBFSOO010000004">
    <property type="protein sequence ID" value="MEZ6853307.1"/>
    <property type="molecule type" value="Genomic_DNA"/>
</dbReference>
<name>A0A8G2C7I4_9BACT</name>
<dbReference type="RefSeq" id="WP_020001329.1">
    <property type="nucleotide sequence ID" value="NZ_CP192217.1"/>
</dbReference>
<evidence type="ECO:0000313" key="3">
    <source>
        <dbReference type="Proteomes" id="UP000184001"/>
    </source>
</evidence>
<dbReference type="EMBL" id="FQZR01000002">
    <property type="protein sequence ID" value="SHI51804.1"/>
    <property type="molecule type" value="Genomic_DNA"/>
</dbReference>
<evidence type="ECO:0000313" key="2">
    <source>
        <dbReference type="EMBL" id="SHI51804.1"/>
    </source>
</evidence>
<organism evidence="2 3">
    <name type="scientific">Halodesulfovibrio aestuarii</name>
    <dbReference type="NCBI Taxonomy" id="126333"/>
    <lineage>
        <taxon>Bacteria</taxon>
        <taxon>Pseudomonadati</taxon>
        <taxon>Thermodesulfobacteriota</taxon>
        <taxon>Desulfovibrionia</taxon>
        <taxon>Desulfovibrionales</taxon>
        <taxon>Desulfovibrionaceae</taxon>
        <taxon>Halodesulfovibrio</taxon>
    </lineage>
</organism>
<dbReference type="AlphaFoldDB" id="A0A8G2C7I4"/>
<gene>
    <name evidence="1" type="ORF">AB2Z07_07185</name>
    <name evidence="2" type="ORF">SAMN05660830_00189</name>
</gene>
<sequence length="152" mass="17721">MLDYSKFKEVSELFLKGKNREAKHLLKELQSKYISLCDQVSSLKIQVKEYDDILHFSKNLIFDGNYYWLKTGSVRHGPFCAECCKDEGMLVRLPHGNTKKICWRCGKQYNVHPSRQTQQRERTMGKVIPLHAHATSSDEFDESITEKQAIHD</sequence>
<protein>
    <submittedName>
        <fullName evidence="2">Uncharacterized protein</fullName>
    </submittedName>
</protein>
<accession>A0A8G2C7I4</accession>
<evidence type="ECO:0000313" key="4">
    <source>
        <dbReference type="Proteomes" id="UP001568358"/>
    </source>
</evidence>
<reference evidence="2 3" key="1">
    <citation type="submission" date="2016-11" db="EMBL/GenBank/DDBJ databases">
        <authorList>
            <person name="Varghese N."/>
            <person name="Submissions S."/>
        </authorList>
    </citation>
    <scope>NUCLEOTIDE SEQUENCE [LARGE SCALE GENOMIC DNA]</scope>
    <source>
        <strain evidence="2 3">DSM 17919</strain>
    </source>
</reference>
<dbReference type="Proteomes" id="UP001568358">
    <property type="component" value="Unassembled WGS sequence"/>
</dbReference>
<dbReference type="Proteomes" id="UP000184001">
    <property type="component" value="Unassembled WGS sequence"/>
</dbReference>
<evidence type="ECO:0000313" key="1">
    <source>
        <dbReference type="EMBL" id="MEZ6853307.1"/>
    </source>
</evidence>
<comment type="caution">
    <text evidence="2">The sequence shown here is derived from an EMBL/GenBank/DDBJ whole genome shotgun (WGS) entry which is preliminary data.</text>
</comment>